<dbReference type="PANTHER" id="PTHR23514">
    <property type="entry name" value="BYPASS OF STOP CODON PROTEIN 6"/>
    <property type="match status" value="1"/>
</dbReference>
<dbReference type="Proteomes" id="UP001481872">
    <property type="component" value="Unassembled WGS sequence"/>
</dbReference>
<protein>
    <submittedName>
        <fullName evidence="9">MFS transporter</fullName>
    </submittedName>
</protein>
<dbReference type="PROSITE" id="PS00216">
    <property type="entry name" value="SUGAR_TRANSPORT_1"/>
    <property type="match status" value="1"/>
</dbReference>
<dbReference type="PROSITE" id="PS50850">
    <property type="entry name" value="MFS"/>
    <property type="match status" value="1"/>
</dbReference>
<keyword evidence="4 7" id="KW-0812">Transmembrane</keyword>
<comment type="similarity">
    <text evidence="2">Belongs to the major facilitator superfamily.</text>
</comment>
<evidence type="ECO:0000256" key="4">
    <source>
        <dbReference type="ARBA" id="ARBA00022692"/>
    </source>
</evidence>
<feature type="transmembrane region" description="Helical" evidence="7">
    <location>
        <begin position="163"/>
        <end position="184"/>
    </location>
</feature>
<accession>A0ABV1J4B0</accession>
<dbReference type="PANTHER" id="PTHR23514:SF3">
    <property type="entry name" value="BYPASS OF STOP CODON PROTEIN 6"/>
    <property type="match status" value="1"/>
</dbReference>
<evidence type="ECO:0000256" key="1">
    <source>
        <dbReference type="ARBA" id="ARBA00004651"/>
    </source>
</evidence>
<reference evidence="9 10" key="1">
    <citation type="submission" date="2024-04" db="EMBL/GenBank/DDBJ databases">
        <title>Human intestinal bacterial collection.</title>
        <authorList>
            <person name="Pauvert C."/>
            <person name="Hitch T.C.A."/>
            <person name="Clavel T."/>
        </authorList>
    </citation>
    <scope>NUCLEOTIDE SEQUENCE [LARGE SCALE GENOMIC DNA]</scope>
    <source>
        <strain evidence="9 10">CLA-SR-H026</strain>
    </source>
</reference>
<proteinExistence type="inferred from homology"/>
<evidence type="ECO:0000313" key="10">
    <source>
        <dbReference type="Proteomes" id="UP001481872"/>
    </source>
</evidence>
<feature type="transmembrane region" description="Helical" evidence="7">
    <location>
        <begin position="271"/>
        <end position="288"/>
    </location>
</feature>
<dbReference type="InterPro" id="IPR011701">
    <property type="entry name" value="MFS"/>
</dbReference>
<feature type="transmembrane region" description="Helical" evidence="7">
    <location>
        <begin position="294"/>
        <end position="317"/>
    </location>
</feature>
<feature type="transmembrane region" description="Helical" evidence="7">
    <location>
        <begin position="205"/>
        <end position="224"/>
    </location>
</feature>
<organism evidence="9 10">
    <name type="scientific">Aedoeadaptatus acetigenes</name>
    <dbReference type="NCBI Taxonomy" id="2981723"/>
    <lineage>
        <taxon>Bacteria</taxon>
        <taxon>Bacillati</taxon>
        <taxon>Bacillota</taxon>
        <taxon>Tissierellia</taxon>
        <taxon>Tissierellales</taxon>
        <taxon>Peptoniphilaceae</taxon>
        <taxon>Aedoeadaptatus</taxon>
    </lineage>
</organism>
<dbReference type="InterPro" id="IPR005829">
    <property type="entry name" value="Sugar_transporter_CS"/>
</dbReference>
<feature type="transmembrane region" description="Helical" evidence="7">
    <location>
        <begin position="100"/>
        <end position="124"/>
    </location>
</feature>
<feature type="transmembrane region" description="Helical" evidence="7">
    <location>
        <begin position="44"/>
        <end position="64"/>
    </location>
</feature>
<keyword evidence="10" id="KW-1185">Reference proteome</keyword>
<feature type="transmembrane region" description="Helical" evidence="7">
    <location>
        <begin position="338"/>
        <end position="356"/>
    </location>
</feature>
<sequence>MQSNRSVFRTALPLYFTYFIHGIGVSILSQYKSALQSAWGAADISAVIQVIAALGLGRLVALPVSGYVSDKWGRKVSGLVGVVLYALYFFGIAFCASASAAYAAAIIGGMANSFLDTCVTPTILELFKEKGPKANMFTKFAMSLGQFVLPFAIGFAAARSFSYSAVFAFLGALIAADGLLILTAPFPAMEKTQKKAKESAGIRRGIVPVVLMGFTATATFTLWLNCNQELGSLYGMADPAMIQSVYAAGTIVAILATAFFVLKKIETEDVLVLYPAICLCALAFTYVVKSPVSPLIGGFFIGYGGAGGVLQLVVAEANGLYEEHKGKITSVVMMASSLANYVVLAAAGAVTATYGADAPRKVVLLNMAITAASVALALWIRRGKKA</sequence>
<keyword evidence="3" id="KW-0813">Transport</keyword>
<evidence type="ECO:0000256" key="2">
    <source>
        <dbReference type="ARBA" id="ARBA00008335"/>
    </source>
</evidence>
<gene>
    <name evidence="9" type="ORF">AAA081_01750</name>
</gene>
<feature type="transmembrane region" description="Helical" evidence="7">
    <location>
        <begin position="244"/>
        <end position="262"/>
    </location>
</feature>
<keyword evidence="6 7" id="KW-0472">Membrane</keyword>
<dbReference type="InterPro" id="IPR020846">
    <property type="entry name" value="MFS_dom"/>
</dbReference>
<feature type="domain" description="Major facilitator superfamily (MFS) profile" evidence="8">
    <location>
        <begin position="10"/>
        <end position="386"/>
    </location>
</feature>
<feature type="transmembrane region" description="Helical" evidence="7">
    <location>
        <begin position="12"/>
        <end position="32"/>
    </location>
</feature>
<evidence type="ECO:0000256" key="5">
    <source>
        <dbReference type="ARBA" id="ARBA00022989"/>
    </source>
</evidence>
<dbReference type="Pfam" id="PF07690">
    <property type="entry name" value="MFS_1"/>
    <property type="match status" value="1"/>
</dbReference>
<feature type="transmembrane region" description="Helical" evidence="7">
    <location>
        <begin position="76"/>
        <end position="94"/>
    </location>
</feature>
<dbReference type="EMBL" id="JBBNPS010000003">
    <property type="protein sequence ID" value="MEQ3353028.1"/>
    <property type="molecule type" value="Genomic_DNA"/>
</dbReference>
<evidence type="ECO:0000313" key="9">
    <source>
        <dbReference type="EMBL" id="MEQ3353028.1"/>
    </source>
</evidence>
<evidence type="ECO:0000256" key="6">
    <source>
        <dbReference type="ARBA" id="ARBA00023136"/>
    </source>
</evidence>
<comment type="caution">
    <text evidence="9">The sequence shown here is derived from an EMBL/GenBank/DDBJ whole genome shotgun (WGS) entry which is preliminary data.</text>
</comment>
<evidence type="ECO:0000256" key="7">
    <source>
        <dbReference type="SAM" id="Phobius"/>
    </source>
</evidence>
<evidence type="ECO:0000256" key="3">
    <source>
        <dbReference type="ARBA" id="ARBA00022448"/>
    </source>
</evidence>
<dbReference type="InterPro" id="IPR036259">
    <property type="entry name" value="MFS_trans_sf"/>
</dbReference>
<dbReference type="SUPFAM" id="SSF103473">
    <property type="entry name" value="MFS general substrate transporter"/>
    <property type="match status" value="1"/>
</dbReference>
<comment type="subcellular location">
    <subcellularLocation>
        <location evidence="1">Cell membrane</location>
        <topology evidence="1">Multi-pass membrane protein</topology>
    </subcellularLocation>
</comment>
<dbReference type="Gene3D" id="1.20.1250.20">
    <property type="entry name" value="MFS general substrate transporter like domains"/>
    <property type="match status" value="1"/>
</dbReference>
<keyword evidence="5 7" id="KW-1133">Transmembrane helix</keyword>
<feature type="transmembrane region" description="Helical" evidence="7">
    <location>
        <begin position="136"/>
        <end position="157"/>
    </location>
</feature>
<dbReference type="RefSeq" id="WP_349053435.1">
    <property type="nucleotide sequence ID" value="NZ_JBBNPS010000003.1"/>
</dbReference>
<dbReference type="InterPro" id="IPR051788">
    <property type="entry name" value="MFS_Transporter"/>
</dbReference>
<feature type="transmembrane region" description="Helical" evidence="7">
    <location>
        <begin position="362"/>
        <end position="380"/>
    </location>
</feature>
<name>A0ABV1J4B0_9FIRM</name>
<evidence type="ECO:0000259" key="8">
    <source>
        <dbReference type="PROSITE" id="PS50850"/>
    </source>
</evidence>